<dbReference type="KEGG" id="bhr:BH0536A"/>
<dbReference type="AlphaFoldDB" id="A0AA34WDF6"/>
<name>A0AA34WDF6_BORHD</name>
<sequence length="492" mass="57999">MIMKNILATVVLLTSLYAIYANKNEKKSPISNNNHKIIRYDKKKVSHIVLNLRINENASIEIKTQDKNYLYNIPKIINQDKELTIEIKMNNIKSIKLNNIEIKNSKIKTTRSSLQKFKILISQNKYSIKFNLNKNMFPIVGFKAKKIILNPMLTNLYSEKESQKIVLSNFIKYTSLDNNNDEIKSTKNSNMLQISKIGYIDMNAYYDINKPINSDLKFIFNYKKENYRRDSFELFKLIAEPNIYVLKFKNLNDQSLMLKRMAFFIEKKEFRGTLLPNNELENKVGWKGHNYRLKDIILFFNAAQKSNIKLNKEETILKNLIIINKLAYIENNTIKIKDKSRNTAFATYSEDATTSKIAQMIIFMHEILHMYFFIDNNFNKAISNFWNKNILSKDKKAWIKFLDNKGYDVKSKYLVINEFYTYTTQIPKEDIANYLTNTKYFSKLGLERYKAWAIKLEELLWKAKGLIAGELLILFKDKIIKKKNIYANKIAN</sequence>
<organism evidence="1 2">
    <name type="scientific">Borrelia hermsii (strain HS1 / DAH)</name>
    <dbReference type="NCBI Taxonomy" id="314723"/>
    <lineage>
        <taxon>Bacteria</taxon>
        <taxon>Pseudomonadati</taxon>
        <taxon>Spirochaetota</taxon>
        <taxon>Spirochaetia</taxon>
        <taxon>Spirochaetales</taxon>
        <taxon>Borreliaceae</taxon>
        <taxon>Borrelia</taxon>
    </lineage>
</organism>
<dbReference type="Proteomes" id="UP000008834">
    <property type="component" value="Chromosome"/>
</dbReference>
<evidence type="ECO:0000313" key="1">
    <source>
        <dbReference type="EMBL" id="AAX17041.1"/>
    </source>
</evidence>
<accession>A0AA34WDF6</accession>
<evidence type="ECO:0000313" key="2">
    <source>
        <dbReference type="Proteomes" id="UP000008834"/>
    </source>
</evidence>
<reference evidence="2" key="1">
    <citation type="submission" date="2004-12" db="EMBL/GenBank/DDBJ databases">
        <title>The genome sequence of Borrelia hermsii and Borrelia turicatae: comparative analysis of two agents of endemic N. America relapsing fever.</title>
        <authorList>
            <person name="Porcella S.F."/>
            <person name="Raffel S.J."/>
            <person name="Schrumpf M.E."/>
            <person name="Montgomery B."/>
            <person name="Smith T."/>
            <person name="Schwan T.G."/>
        </authorList>
    </citation>
    <scope>NUCLEOTIDE SEQUENCE [LARGE SCALE GENOMIC DNA]</scope>
    <source>
        <strain evidence="2">HS1 / DAH</strain>
    </source>
</reference>
<dbReference type="EMBL" id="CP000048">
    <property type="protein sequence ID" value="AAX17041.1"/>
    <property type="molecule type" value="Genomic_DNA"/>
</dbReference>
<proteinExistence type="predicted"/>
<gene>
    <name evidence="1" type="ordered locus">BH0536A</name>
</gene>
<protein>
    <submittedName>
        <fullName evidence="1">Hypothetical membrane associated protein</fullName>
    </submittedName>
</protein>